<evidence type="ECO:0000256" key="1">
    <source>
        <dbReference type="SAM" id="MobiDB-lite"/>
    </source>
</evidence>
<dbReference type="AlphaFoldDB" id="A0A420AM44"/>
<sequence>MEIKDWFLKVVRDNYANFNGRARRKEYWMFFLANVIIGVVFGILGQIASLFSYISYLVSLALLIPGIAVAVRRLHDTNKSGWFLLLGLIPLVNLYLIYLMVIEGDKGPNQYGPDPKAEENGASHPFNQAQDPFGSSQPKDPFGSSQAPTSSSTPPPDNDPFA</sequence>
<keyword evidence="2" id="KW-0472">Membrane</keyword>
<feature type="transmembrane region" description="Helical" evidence="2">
    <location>
        <begin position="27"/>
        <end position="47"/>
    </location>
</feature>
<keyword evidence="2" id="KW-0812">Transmembrane</keyword>
<reference evidence="3 4" key="1">
    <citation type="submission" date="2018-09" db="EMBL/GenBank/DDBJ databases">
        <title>Genomic Encyclopedia of Type Strains, Phase III (KMG-III): the genomes of soil and plant-associated and newly described type strains.</title>
        <authorList>
            <person name="Whitman W."/>
        </authorList>
    </citation>
    <scope>NUCLEOTIDE SEQUENCE [LARGE SCALE GENOMIC DNA]</scope>
    <source>
        <strain evidence="3 4">CECT 7938</strain>
    </source>
</reference>
<feature type="compositionally biased region" description="Pro residues" evidence="1">
    <location>
        <begin position="153"/>
        <end position="162"/>
    </location>
</feature>
<feature type="transmembrane region" description="Helical" evidence="2">
    <location>
        <begin position="53"/>
        <end position="71"/>
    </location>
</feature>
<feature type="transmembrane region" description="Helical" evidence="2">
    <location>
        <begin position="83"/>
        <end position="101"/>
    </location>
</feature>
<dbReference type="PANTHER" id="PTHR34980">
    <property type="entry name" value="INNER MEMBRANE PROTEIN-RELATED-RELATED"/>
    <property type="match status" value="1"/>
</dbReference>
<protein>
    <submittedName>
        <fullName evidence="3">Uncharacterized membrane protein YhaH (DUF805 family)</fullName>
    </submittedName>
</protein>
<comment type="caution">
    <text evidence="3">The sequence shown here is derived from an EMBL/GenBank/DDBJ whole genome shotgun (WGS) entry which is preliminary data.</text>
</comment>
<dbReference type="Pfam" id="PF05656">
    <property type="entry name" value="DUF805"/>
    <property type="match status" value="1"/>
</dbReference>
<accession>A0A420AM44</accession>
<dbReference type="Proteomes" id="UP000286246">
    <property type="component" value="Unassembled WGS sequence"/>
</dbReference>
<dbReference type="EMBL" id="RAPY01000005">
    <property type="protein sequence ID" value="RKE45508.1"/>
    <property type="molecule type" value="Genomic_DNA"/>
</dbReference>
<organism evidence="3 4">
    <name type="scientific">Sphingobacterium detergens</name>
    <dbReference type="NCBI Taxonomy" id="1145106"/>
    <lineage>
        <taxon>Bacteria</taxon>
        <taxon>Pseudomonadati</taxon>
        <taxon>Bacteroidota</taxon>
        <taxon>Sphingobacteriia</taxon>
        <taxon>Sphingobacteriales</taxon>
        <taxon>Sphingobacteriaceae</taxon>
        <taxon>Sphingobacterium</taxon>
    </lineage>
</organism>
<feature type="compositionally biased region" description="Polar residues" evidence="1">
    <location>
        <begin position="125"/>
        <end position="138"/>
    </location>
</feature>
<proteinExistence type="predicted"/>
<dbReference type="PANTHER" id="PTHR34980:SF2">
    <property type="entry name" value="INNER MEMBRANE PROTEIN YHAH-RELATED"/>
    <property type="match status" value="1"/>
</dbReference>
<evidence type="ECO:0000256" key="2">
    <source>
        <dbReference type="SAM" id="Phobius"/>
    </source>
</evidence>
<keyword evidence="2" id="KW-1133">Transmembrane helix</keyword>
<dbReference type="OrthoDB" id="9812349at2"/>
<name>A0A420AM44_SPHD1</name>
<evidence type="ECO:0000313" key="3">
    <source>
        <dbReference type="EMBL" id="RKE45508.1"/>
    </source>
</evidence>
<keyword evidence="4" id="KW-1185">Reference proteome</keyword>
<feature type="region of interest" description="Disordered" evidence="1">
    <location>
        <begin position="109"/>
        <end position="162"/>
    </location>
</feature>
<gene>
    <name evidence="3" type="ORF">DFQ12_4584</name>
</gene>
<dbReference type="GO" id="GO:0005886">
    <property type="term" value="C:plasma membrane"/>
    <property type="evidence" value="ECO:0007669"/>
    <property type="project" value="TreeGrafter"/>
</dbReference>
<dbReference type="RefSeq" id="WP_120261251.1">
    <property type="nucleotide sequence ID" value="NZ_RAPY01000005.1"/>
</dbReference>
<dbReference type="InterPro" id="IPR008523">
    <property type="entry name" value="DUF805"/>
</dbReference>
<evidence type="ECO:0000313" key="4">
    <source>
        <dbReference type="Proteomes" id="UP000286246"/>
    </source>
</evidence>